<dbReference type="InterPro" id="IPR016125">
    <property type="entry name" value="Peptidase_C15-like"/>
</dbReference>
<reference evidence="7" key="2">
    <citation type="submission" date="2021-08" db="EMBL/GenBank/DDBJ databases">
        <authorList>
            <person name="Tani A."/>
            <person name="Ola A."/>
            <person name="Ogura Y."/>
            <person name="Katsura K."/>
            <person name="Hayashi T."/>
        </authorList>
    </citation>
    <scope>NUCLEOTIDE SEQUENCE</scope>
    <source>
        <strain evidence="7">NBRC 15686</strain>
    </source>
</reference>
<dbReference type="PROSITE" id="PS01334">
    <property type="entry name" value="PYRASE_CYS"/>
    <property type="match status" value="1"/>
</dbReference>
<comment type="catalytic activity">
    <reaction evidence="6">
        <text>Release of an N-terminal pyroglutamyl group from a polypeptide, the second amino acid generally not being Pro.</text>
        <dbReference type="EC" id="3.4.19.3"/>
    </reaction>
</comment>
<dbReference type="InterPro" id="IPR000816">
    <property type="entry name" value="Peptidase_C15"/>
</dbReference>
<dbReference type="Gene3D" id="3.40.630.20">
    <property type="entry name" value="Peptidase C15, pyroglutamyl peptidase I-like"/>
    <property type="match status" value="1"/>
</dbReference>
<keyword evidence="4" id="KW-0378">Hydrolase</keyword>
<dbReference type="PANTHER" id="PTHR23402:SF1">
    <property type="entry name" value="PYROGLUTAMYL-PEPTIDASE I"/>
    <property type="match status" value="1"/>
</dbReference>
<dbReference type="Pfam" id="PF01470">
    <property type="entry name" value="Peptidase_C15"/>
    <property type="match status" value="1"/>
</dbReference>
<dbReference type="EMBL" id="BPRC01000003">
    <property type="protein sequence ID" value="GJE64338.1"/>
    <property type="molecule type" value="Genomic_DNA"/>
</dbReference>
<dbReference type="EC" id="3.4.19.3" evidence="6"/>
<keyword evidence="8" id="KW-1185">Reference proteome</keyword>
<dbReference type="PRINTS" id="PR00706">
    <property type="entry name" value="PYROGLUPTASE"/>
</dbReference>
<dbReference type="Proteomes" id="UP001055039">
    <property type="component" value="Unassembled WGS sequence"/>
</dbReference>
<evidence type="ECO:0000313" key="7">
    <source>
        <dbReference type="EMBL" id="GJE64338.1"/>
    </source>
</evidence>
<reference evidence="7" key="1">
    <citation type="journal article" date="2021" name="Front. Microbiol.">
        <title>Comprehensive Comparative Genomics and Phenotyping of Methylobacterium Species.</title>
        <authorList>
            <person name="Alessa O."/>
            <person name="Ogura Y."/>
            <person name="Fujitani Y."/>
            <person name="Takami H."/>
            <person name="Hayashi T."/>
            <person name="Sahin N."/>
            <person name="Tani A."/>
        </authorList>
    </citation>
    <scope>NUCLEOTIDE SEQUENCE</scope>
    <source>
        <strain evidence="7">NBRC 15686</strain>
    </source>
</reference>
<evidence type="ECO:0000256" key="1">
    <source>
        <dbReference type="ARBA" id="ARBA00006641"/>
    </source>
</evidence>
<comment type="caution">
    <text evidence="7">The sequence shown here is derived from an EMBL/GenBank/DDBJ whole genome shotgun (WGS) entry which is preliminary data.</text>
</comment>
<feature type="active site" evidence="6">
    <location>
        <position position="145"/>
    </location>
</feature>
<organism evidence="7 8">
    <name type="scientific">Methylorubrum aminovorans</name>
    <dbReference type="NCBI Taxonomy" id="269069"/>
    <lineage>
        <taxon>Bacteria</taxon>
        <taxon>Pseudomonadati</taxon>
        <taxon>Pseudomonadota</taxon>
        <taxon>Alphaproteobacteria</taxon>
        <taxon>Hyphomicrobiales</taxon>
        <taxon>Methylobacteriaceae</taxon>
        <taxon>Methylorubrum</taxon>
    </lineage>
</organism>
<proteinExistence type="inferred from homology"/>
<evidence type="ECO:0000256" key="5">
    <source>
        <dbReference type="ARBA" id="ARBA00022807"/>
    </source>
</evidence>
<evidence type="ECO:0000313" key="8">
    <source>
        <dbReference type="Proteomes" id="UP001055039"/>
    </source>
</evidence>
<gene>
    <name evidence="7" type="primary">pcp</name>
    <name evidence="7" type="ORF">LNAOJCKE_1540</name>
</gene>
<dbReference type="InterPro" id="IPR036440">
    <property type="entry name" value="Peptidase_C15-like_sf"/>
</dbReference>
<evidence type="ECO:0000256" key="3">
    <source>
        <dbReference type="ARBA" id="ARBA00022670"/>
    </source>
</evidence>
<evidence type="ECO:0000256" key="6">
    <source>
        <dbReference type="PROSITE-ProRule" id="PRU10077"/>
    </source>
</evidence>
<keyword evidence="5" id="KW-0788">Thiol protease</keyword>
<name>A0ABQ4UBD3_9HYPH</name>
<protein>
    <recommendedName>
        <fullName evidence="6">Pyroglutamyl-peptidase I</fullName>
        <ecNumber evidence="6">3.4.19.3</ecNumber>
    </recommendedName>
</protein>
<comment type="similarity">
    <text evidence="1">Belongs to the peptidase C15 family.</text>
</comment>
<keyword evidence="2" id="KW-0963">Cytoplasm</keyword>
<dbReference type="SUPFAM" id="SSF53182">
    <property type="entry name" value="Pyrrolidone carboxyl peptidase (pyroglutamate aminopeptidase)"/>
    <property type="match status" value="1"/>
</dbReference>
<dbReference type="InterPro" id="IPR033694">
    <property type="entry name" value="PGPEP1_Cys_AS"/>
</dbReference>
<sequence>MSRLLITGFGPFPTVPNNPSARLARRLAASPHLRRILGTTPDCLVLDTRYGALETQLAPALARRPKGILMLGVAARRSRVCVETRAVNRVSRLFPDASGSVGRTLAFDPDGPAQRRSPAAAQVQVALRRVGLAAAVSRDAGRYLCNASYYRGLEQGCPAVFLHIPMPPRTRRPKAGGGRRRPALDRWAAAFAEAARVLALRGRARPSALDQAHSRWASFAS</sequence>
<keyword evidence="3" id="KW-0645">Protease</keyword>
<dbReference type="PANTHER" id="PTHR23402">
    <property type="entry name" value="PROTEASE FAMILY C15 PYROGLUTAMYL-PEPTIDASE I-RELATED"/>
    <property type="match status" value="1"/>
</dbReference>
<accession>A0ABQ4UBD3</accession>
<evidence type="ECO:0000256" key="2">
    <source>
        <dbReference type="ARBA" id="ARBA00022490"/>
    </source>
</evidence>
<dbReference type="RefSeq" id="WP_238223675.1">
    <property type="nucleotide sequence ID" value="NZ_BAAADH010000106.1"/>
</dbReference>
<evidence type="ECO:0000256" key="4">
    <source>
        <dbReference type="ARBA" id="ARBA00022801"/>
    </source>
</evidence>